<dbReference type="Gene3D" id="1.10.510.10">
    <property type="entry name" value="Transferase(Phosphotransferase) domain 1"/>
    <property type="match status" value="1"/>
</dbReference>
<evidence type="ECO:0000256" key="3">
    <source>
        <dbReference type="ARBA" id="ARBA00022679"/>
    </source>
</evidence>
<dbReference type="GO" id="GO:0005524">
    <property type="term" value="F:ATP binding"/>
    <property type="evidence" value="ECO:0007669"/>
    <property type="project" value="UniProtKB-KW"/>
</dbReference>
<keyword evidence="3" id="KW-0808">Transferase</keyword>
<comment type="catalytic activity">
    <reaction evidence="8">
        <text>L-seryl-[protein] + ATP = O-phospho-L-seryl-[protein] + ADP + H(+)</text>
        <dbReference type="Rhea" id="RHEA:17989"/>
        <dbReference type="Rhea" id="RHEA-COMP:9863"/>
        <dbReference type="Rhea" id="RHEA-COMP:11604"/>
        <dbReference type="ChEBI" id="CHEBI:15378"/>
        <dbReference type="ChEBI" id="CHEBI:29999"/>
        <dbReference type="ChEBI" id="CHEBI:30616"/>
        <dbReference type="ChEBI" id="CHEBI:83421"/>
        <dbReference type="ChEBI" id="CHEBI:456216"/>
        <dbReference type="EC" id="2.7.11.1"/>
    </reaction>
</comment>
<evidence type="ECO:0000259" key="9">
    <source>
        <dbReference type="PROSITE" id="PS50011"/>
    </source>
</evidence>
<evidence type="ECO:0000256" key="5">
    <source>
        <dbReference type="ARBA" id="ARBA00022777"/>
    </source>
</evidence>
<evidence type="ECO:0000256" key="4">
    <source>
        <dbReference type="ARBA" id="ARBA00022741"/>
    </source>
</evidence>
<comment type="similarity">
    <text evidence="1">Belongs to the protein kinase superfamily. STE Ser/Thr protein kinase family. STE20 subfamily.</text>
</comment>
<keyword evidence="2" id="KW-0723">Serine/threonine-protein kinase</keyword>
<dbReference type="AlphaFoldDB" id="A0A4P9ZE77"/>
<proteinExistence type="inferred from homology"/>
<evidence type="ECO:0000313" key="10">
    <source>
        <dbReference type="EMBL" id="RKP30230.1"/>
    </source>
</evidence>
<sequence>MVVAVKEIDLDQELADLYEVTREIKILSECQLAQITAYLGCIVNGPRLWVVMEYIDGGLLYELLQQGNIADENLVAYIAREMLLALKYLHDEGKIHRDLKSQNVLLTLDGRVKLTDFGVSTQLFSSFSRRNTIVGTPYWMAPEIIVNSSGGHNHHADVWSLGCCIYEMSTGKPLLQDRFSPMQALRAISSYETDSDFWSYVDEELLSGFLPPLYDILQRCMVIDPNKRPCAAALLNFEFIQNVDVDAGVRSLKAMVARRNQSQENPFIEPLPQSTGHGDTLSIHFEFSTIKAENRDFSVLTPPSLRLVLDQSRAPAHTPKGYTWQKIQLMKSGFQKIAAKSLLKMNQRMKLLASQYNQLTALNADMLLAFVLVESADKTQSKILLCQHLKNILKELSRPPPDQTKSHLSRALMPSSFTTNIQEARPNRSKIETPMDEVERSLFASWIETMKPLVRE</sequence>
<evidence type="ECO:0000313" key="11">
    <source>
        <dbReference type="Proteomes" id="UP000268321"/>
    </source>
</evidence>
<feature type="domain" description="Protein kinase" evidence="9">
    <location>
        <begin position="1"/>
        <end position="240"/>
    </location>
</feature>
<evidence type="ECO:0000256" key="1">
    <source>
        <dbReference type="ARBA" id="ARBA00008874"/>
    </source>
</evidence>
<dbReference type="PANTHER" id="PTHR48012:SF10">
    <property type="entry name" value="FI20177P1"/>
    <property type="match status" value="1"/>
</dbReference>
<dbReference type="OrthoDB" id="248923at2759"/>
<comment type="catalytic activity">
    <reaction evidence="7">
        <text>L-threonyl-[protein] + ATP = O-phospho-L-threonyl-[protein] + ADP + H(+)</text>
        <dbReference type="Rhea" id="RHEA:46608"/>
        <dbReference type="Rhea" id="RHEA-COMP:11060"/>
        <dbReference type="Rhea" id="RHEA-COMP:11605"/>
        <dbReference type="ChEBI" id="CHEBI:15378"/>
        <dbReference type="ChEBI" id="CHEBI:30013"/>
        <dbReference type="ChEBI" id="CHEBI:30616"/>
        <dbReference type="ChEBI" id="CHEBI:61977"/>
        <dbReference type="ChEBI" id="CHEBI:456216"/>
        <dbReference type="EC" id="2.7.11.1"/>
    </reaction>
</comment>
<keyword evidence="5 10" id="KW-0418">Kinase</keyword>
<protein>
    <submittedName>
        <fullName evidence="10">Kinase-like protein</fullName>
    </submittedName>
</protein>
<dbReference type="InterPro" id="IPR050629">
    <property type="entry name" value="STE20/SPS1-PAK"/>
</dbReference>
<dbReference type="SUPFAM" id="SSF56112">
    <property type="entry name" value="Protein kinase-like (PK-like)"/>
    <property type="match status" value="1"/>
</dbReference>
<evidence type="ECO:0000256" key="6">
    <source>
        <dbReference type="ARBA" id="ARBA00022840"/>
    </source>
</evidence>
<dbReference type="PROSITE" id="PS50011">
    <property type="entry name" value="PROTEIN_KINASE_DOM"/>
    <property type="match status" value="1"/>
</dbReference>
<dbReference type="SMART" id="SM00220">
    <property type="entry name" value="S_TKc"/>
    <property type="match status" value="1"/>
</dbReference>
<dbReference type="InterPro" id="IPR000719">
    <property type="entry name" value="Prot_kinase_dom"/>
</dbReference>
<dbReference type="Proteomes" id="UP000268321">
    <property type="component" value="Unassembled WGS sequence"/>
</dbReference>
<gene>
    <name evidence="10" type="ORF">METBISCDRAFT_23508</name>
</gene>
<evidence type="ECO:0000256" key="7">
    <source>
        <dbReference type="ARBA" id="ARBA00047899"/>
    </source>
</evidence>
<dbReference type="EMBL" id="ML004463">
    <property type="protein sequence ID" value="RKP30230.1"/>
    <property type="molecule type" value="Genomic_DNA"/>
</dbReference>
<evidence type="ECO:0000256" key="8">
    <source>
        <dbReference type="ARBA" id="ARBA00048679"/>
    </source>
</evidence>
<dbReference type="Pfam" id="PF00069">
    <property type="entry name" value="Pkinase"/>
    <property type="match status" value="1"/>
</dbReference>
<dbReference type="PANTHER" id="PTHR48012">
    <property type="entry name" value="STERILE20-LIKE KINASE, ISOFORM B-RELATED"/>
    <property type="match status" value="1"/>
</dbReference>
<dbReference type="GO" id="GO:0004674">
    <property type="term" value="F:protein serine/threonine kinase activity"/>
    <property type="evidence" value="ECO:0007669"/>
    <property type="project" value="UniProtKB-KW"/>
</dbReference>
<dbReference type="InterPro" id="IPR011009">
    <property type="entry name" value="Kinase-like_dom_sf"/>
</dbReference>
<keyword evidence="6" id="KW-0067">ATP-binding</keyword>
<reference evidence="11" key="1">
    <citation type="journal article" date="2018" name="Nat. Microbiol.">
        <title>Leveraging single-cell genomics to expand the fungal tree of life.</title>
        <authorList>
            <person name="Ahrendt S.R."/>
            <person name="Quandt C.A."/>
            <person name="Ciobanu D."/>
            <person name="Clum A."/>
            <person name="Salamov A."/>
            <person name="Andreopoulos B."/>
            <person name="Cheng J.F."/>
            <person name="Woyke T."/>
            <person name="Pelin A."/>
            <person name="Henrissat B."/>
            <person name="Reynolds N.K."/>
            <person name="Benny G.L."/>
            <person name="Smith M.E."/>
            <person name="James T.Y."/>
            <person name="Grigoriev I.V."/>
        </authorList>
    </citation>
    <scope>NUCLEOTIDE SEQUENCE [LARGE SCALE GENOMIC DNA]</scope>
    <source>
        <strain evidence="11">Baker2002</strain>
    </source>
</reference>
<organism evidence="10 11">
    <name type="scientific">Metschnikowia bicuspidata</name>
    <dbReference type="NCBI Taxonomy" id="27322"/>
    <lineage>
        <taxon>Eukaryota</taxon>
        <taxon>Fungi</taxon>
        <taxon>Dikarya</taxon>
        <taxon>Ascomycota</taxon>
        <taxon>Saccharomycotina</taxon>
        <taxon>Pichiomycetes</taxon>
        <taxon>Metschnikowiaceae</taxon>
        <taxon>Metschnikowia</taxon>
    </lineage>
</organism>
<dbReference type="GO" id="GO:0005737">
    <property type="term" value="C:cytoplasm"/>
    <property type="evidence" value="ECO:0007669"/>
    <property type="project" value="TreeGrafter"/>
</dbReference>
<keyword evidence="4" id="KW-0547">Nucleotide-binding</keyword>
<accession>A0A4P9ZE77</accession>
<name>A0A4P9ZE77_9ASCO</name>
<evidence type="ECO:0000256" key="2">
    <source>
        <dbReference type="ARBA" id="ARBA00022527"/>
    </source>
</evidence>
<keyword evidence="11" id="KW-1185">Reference proteome</keyword>